<dbReference type="RefSeq" id="WP_345069875.1">
    <property type="nucleotide sequence ID" value="NZ_BAABCN010000018.1"/>
</dbReference>
<comment type="caution">
    <text evidence="1">The sequence shown here is derived from an EMBL/GenBank/DDBJ whole genome shotgun (WGS) entry which is preliminary data.</text>
</comment>
<organism evidence="1 2">
    <name type="scientific">Leifsonia kafniensis</name>
    <dbReference type="NCBI Taxonomy" id="475957"/>
    <lineage>
        <taxon>Bacteria</taxon>
        <taxon>Bacillati</taxon>
        <taxon>Actinomycetota</taxon>
        <taxon>Actinomycetes</taxon>
        <taxon>Micrococcales</taxon>
        <taxon>Microbacteriaceae</taxon>
        <taxon>Leifsonia</taxon>
    </lineage>
</organism>
<keyword evidence="2" id="KW-1185">Reference proteome</keyword>
<gene>
    <name evidence="1" type="ORF">GCM10022381_41800</name>
</gene>
<sequence length="116" mass="12949">MGRRIRTEEEMMRAFSGLRDAISEEIIDKLPPVLNIRDLQAVAGTSASYLRSSLTAGRLSGTQVGSQWELPRDANRTFLKRRILKMMNEKAKPAELRTAPAPDPVCFACGHHKLEA</sequence>
<name>A0ABP7L6N7_9MICO</name>
<accession>A0ABP7L6N7</accession>
<evidence type="ECO:0008006" key="3">
    <source>
        <dbReference type="Google" id="ProtNLM"/>
    </source>
</evidence>
<protein>
    <recommendedName>
        <fullName evidence="3">DNA-binding protein</fullName>
    </recommendedName>
</protein>
<dbReference type="EMBL" id="BAABCN010000018">
    <property type="protein sequence ID" value="GAA3895939.1"/>
    <property type="molecule type" value="Genomic_DNA"/>
</dbReference>
<reference evidence="2" key="1">
    <citation type="journal article" date="2019" name="Int. J. Syst. Evol. Microbiol.">
        <title>The Global Catalogue of Microorganisms (GCM) 10K type strain sequencing project: providing services to taxonomists for standard genome sequencing and annotation.</title>
        <authorList>
            <consortium name="The Broad Institute Genomics Platform"/>
            <consortium name="The Broad Institute Genome Sequencing Center for Infectious Disease"/>
            <person name="Wu L."/>
            <person name="Ma J."/>
        </authorList>
    </citation>
    <scope>NUCLEOTIDE SEQUENCE [LARGE SCALE GENOMIC DNA]</scope>
    <source>
        <strain evidence="2">JCM 17021</strain>
    </source>
</reference>
<evidence type="ECO:0000313" key="2">
    <source>
        <dbReference type="Proteomes" id="UP001501803"/>
    </source>
</evidence>
<dbReference type="Proteomes" id="UP001501803">
    <property type="component" value="Unassembled WGS sequence"/>
</dbReference>
<evidence type="ECO:0000313" key="1">
    <source>
        <dbReference type="EMBL" id="GAA3895939.1"/>
    </source>
</evidence>
<proteinExistence type="predicted"/>